<evidence type="ECO:0000313" key="4">
    <source>
        <dbReference type="Proteomes" id="UP000594015"/>
    </source>
</evidence>
<feature type="compositionally biased region" description="Polar residues" evidence="1">
    <location>
        <begin position="129"/>
        <end position="152"/>
    </location>
</feature>
<sequence length="152" mass="16523">MRFLDMLHAVHGFTLVIHGDAKGADWCADRWATKNRLPIERFPAHWKLHHNGAGPIRNRQMLDEAKPGLVIAFPGGSGTADMMKQAREAGVRVIDLSKERNRIAVTEQWRIATRTGALSQAAPSSASPKITTAGAQPTASATAMETSGRSER</sequence>
<dbReference type="AlphaFoldDB" id="A0AAE7NNV8"/>
<dbReference type="Proteomes" id="UP000594015">
    <property type="component" value="Chromosome"/>
</dbReference>
<feature type="region of interest" description="Disordered" evidence="1">
    <location>
        <begin position="116"/>
        <end position="152"/>
    </location>
</feature>
<dbReference type="RefSeq" id="WP_092220230.1">
    <property type="nucleotide sequence ID" value="NZ_CP030050.1"/>
</dbReference>
<feature type="compositionally biased region" description="Low complexity" evidence="1">
    <location>
        <begin position="117"/>
        <end position="128"/>
    </location>
</feature>
<evidence type="ECO:0000313" key="3">
    <source>
        <dbReference type="EMBL" id="QOZ68877.1"/>
    </source>
</evidence>
<dbReference type="EMBL" id="CP030050">
    <property type="protein sequence ID" value="QOZ68877.1"/>
    <property type="molecule type" value="Genomic_DNA"/>
</dbReference>
<reference evidence="3 4" key="1">
    <citation type="submission" date="2018-06" db="EMBL/GenBank/DDBJ databases">
        <title>Comparative genomics of Bradyrhizobium nodulating Arachidis hypogaea.</title>
        <authorList>
            <person name="Li Y."/>
        </authorList>
    </citation>
    <scope>NUCLEOTIDE SEQUENCE [LARGE SCALE GENOMIC DNA]</scope>
    <source>
        <strain evidence="3 4">CCBAU 051107</strain>
    </source>
</reference>
<evidence type="ECO:0000259" key="2">
    <source>
        <dbReference type="Pfam" id="PF10686"/>
    </source>
</evidence>
<name>A0AAE7NNV8_9BRAD</name>
<feature type="domain" description="YspA cpYpsA-related SLOG" evidence="2">
    <location>
        <begin position="4"/>
        <end position="49"/>
    </location>
</feature>
<dbReference type="KEGG" id="barh:WN72_23030"/>
<accession>A0AAE7NNV8</accession>
<dbReference type="Pfam" id="PF10686">
    <property type="entry name" value="YAcAr"/>
    <property type="match status" value="1"/>
</dbReference>
<proteinExistence type="predicted"/>
<gene>
    <name evidence="3" type="ORF">WN72_23030</name>
</gene>
<protein>
    <submittedName>
        <fullName evidence="3">DUF2493 domain-containing protein</fullName>
    </submittedName>
</protein>
<dbReference type="InterPro" id="IPR019627">
    <property type="entry name" value="YAcAr"/>
</dbReference>
<organism evidence="3 4">
    <name type="scientific">Bradyrhizobium arachidis</name>
    <dbReference type="NCBI Taxonomy" id="858423"/>
    <lineage>
        <taxon>Bacteria</taxon>
        <taxon>Pseudomonadati</taxon>
        <taxon>Pseudomonadota</taxon>
        <taxon>Alphaproteobacteria</taxon>
        <taxon>Hyphomicrobiales</taxon>
        <taxon>Nitrobacteraceae</taxon>
        <taxon>Bradyrhizobium</taxon>
    </lineage>
</organism>
<evidence type="ECO:0000256" key="1">
    <source>
        <dbReference type="SAM" id="MobiDB-lite"/>
    </source>
</evidence>